<keyword evidence="4" id="KW-1185">Reference proteome</keyword>
<evidence type="ECO:0000313" key="3">
    <source>
        <dbReference type="EMBL" id="MFB9260911.1"/>
    </source>
</evidence>
<feature type="region of interest" description="Disordered" evidence="1">
    <location>
        <begin position="155"/>
        <end position="198"/>
    </location>
</feature>
<evidence type="ECO:0000313" key="4">
    <source>
        <dbReference type="Proteomes" id="UP001589700"/>
    </source>
</evidence>
<keyword evidence="2" id="KW-0812">Transmembrane</keyword>
<dbReference type="PANTHER" id="PTHR35007:SF4">
    <property type="entry name" value="CONSERVED TRANSMEMBRANE PROTEIN-RELATED"/>
    <property type="match status" value="1"/>
</dbReference>
<feature type="transmembrane region" description="Helical" evidence="2">
    <location>
        <begin position="47"/>
        <end position="80"/>
    </location>
</feature>
<organism evidence="3 4">
    <name type="scientific">Dietzia aerolata</name>
    <dbReference type="NCBI Taxonomy" id="595984"/>
    <lineage>
        <taxon>Bacteria</taxon>
        <taxon>Bacillati</taxon>
        <taxon>Actinomycetota</taxon>
        <taxon>Actinomycetes</taxon>
        <taxon>Mycobacteriales</taxon>
        <taxon>Dietziaceae</taxon>
        <taxon>Dietzia</taxon>
    </lineage>
</organism>
<comment type="caution">
    <text evidence="3">The sequence shown here is derived from an EMBL/GenBank/DDBJ whole genome shotgun (WGS) entry which is preliminary data.</text>
</comment>
<accession>A0ABV5JT42</accession>
<dbReference type="Proteomes" id="UP001589700">
    <property type="component" value="Unassembled WGS sequence"/>
</dbReference>
<keyword evidence="2" id="KW-1133">Transmembrane helix</keyword>
<dbReference type="RefSeq" id="WP_380024017.1">
    <property type="nucleotide sequence ID" value="NZ_JBHMDY010000008.1"/>
</dbReference>
<dbReference type="PANTHER" id="PTHR35007">
    <property type="entry name" value="INTEGRAL MEMBRANE PROTEIN-RELATED"/>
    <property type="match status" value="1"/>
</dbReference>
<proteinExistence type="predicted"/>
<reference evidence="3 4" key="1">
    <citation type="submission" date="2024-09" db="EMBL/GenBank/DDBJ databases">
        <authorList>
            <person name="Sun Q."/>
            <person name="Mori K."/>
        </authorList>
    </citation>
    <scope>NUCLEOTIDE SEQUENCE [LARGE SCALE GENOMIC DNA]</scope>
    <source>
        <strain evidence="3 4">CCM 7659</strain>
    </source>
</reference>
<evidence type="ECO:0000256" key="1">
    <source>
        <dbReference type="SAM" id="MobiDB-lite"/>
    </source>
</evidence>
<feature type="transmembrane region" description="Helical" evidence="2">
    <location>
        <begin position="252"/>
        <end position="272"/>
    </location>
</feature>
<gene>
    <name evidence="3" type="ORF">ACFFVD_13985</name>
</gene>
<feature type="transmembrane region" description="Helical" evidence="2">
    <location>
        <begin position="284"/>
        <end position="303"/>
    </location>
</feature>
<dbReference type="EMBL" id="JBHMDY010000008">
    <property type="protein sequence ID" value="MFB9260911.1"/>
    <property type="molecule type" value="Genomic_DNA"/>
</dbReference>
<name>A0ABV5JT42_9ACTN</name>
<sequence>MAAVLMLAAALIAWPGGPGAARLRELKHPAGDHRSGHPVWARALERLPVPVVVPVVVALIGLIFAGPLQGCAAAILAATVVDLRRRAFARRGELAALAAWDRALDEASSALRAGSAPGTALRRAADAVGSAGPDVASVLTSAAAHADLGGDVATAFRPRRGHTPVEGGAADTSDIAADGYPGGDGRDDRDDRGHSGQPSAVWRIAGELSGAWRLATRHGVVLAEVVDGLRADVASRRERALRVDSTLAGPRATAMILTGLPAFGMLLGSGFGADPLAVLLDGTLGGALSLAGAVLLAAGLMWTDRIAGGAAR</sequence>
<keyword evidence="2" id="KW-0472">Membrane</keyword>
<protein>
    <submittedName>
        <fullName evidence="3">Type II secretion system F family protein</fullName>
    </submittedName>
</protein>
<feature type="compositionally biased region" description="Basic and acidic residues" evidence="1">
    <location>
        <begin position="184"/>
        <end position="194"/>
    </location>
</feature>
<evidence type="ECO:0000256" key="2">
    <source>
        <dbReference type="SAM" id="Phobius"/>
    </source>
</evidence>